<sequence length="254" mass="27202">MKIDINGYFCHASFILLLVLWPGICSGKPCKFPPLPPQAPQEPEITTTSPANTTSNDTESNTTENTTIDISTEKAFLSSSSNSNQRSLLVTIGIANIAVFLLLIFVVAGAIAFCYRSSLRTTDQPSSLHPEQQAAQREPMLAIERGESTISSQTSAGQFSLDRSSLHRSSSDQSSSSLSQSYSSDSSSTQRSSGESSNTYAEVNDESPRSSGDVPPPLPCRRPASLPADYLHPAHSLSAVQDAESALQNDVAMR</sequence>
<feature type="chain" id="PRO_5044868898" evidence="3">
    <location>
        <begin position="28"/>
        <end position="254"/>
    </location>
</feature>
<feature type="compositionally biased region" description="Low complexity" evidence="1">
    <location>
        <begin position="160"/>
        <end position="197"/>
    </location>
</feature>
<evidence type="ECO:0000256" key="2">
    <source>
        <dbReference type="SAM" id="Phobius"/>
    </source>
</evidence>
<keyword evidence="2" id="KW-0812">Transmembrane</keyword>
<comment type="caution">
    <text evidence="4">The sequence shown here is derived from an EMBL/GenBank/DDBJ whole genome shotgun (WGS) entry which is preliminary data.</text>
</comment>
<dbReference type="AlphaFoldDB" id="A0ABD0JQP0"/>
<feature type="compositionally biased region" description="Low complexity" evidence="1">
    <location>
        <begin position="52"/>
        <end position="65"/>
    </location>
</feature>
<feature type="transmembrane region" description="Helical" evidence="2">
    <location>
        <begin position="88"/>
        <end position="115"/>
    </location>
</feature>
<keyword evidence="3" id="KW-0732">Signal</keyword>
<feature type="region of interest" description="Disordered" evidence="1">
    <location>
        <begin position="35"/>
        <end position="65"/>
    </location>
</feature>
<evidence type="ECO:0000256" key="1">
    <source>
        <dbReference type="SAM" id="MobiDB-lite"/>
    </source>
</evidence>
<evidence type="ECO:0000313" key="4">
    <source>
        <dbReference type="EMBL" id="KAK7476822.1"/>
    </source>
</evidence>
<name>A0ABD0JQP0_9CAEN</name>
<feature type="signal peptide" evidence="3">
    <location>
        <begin position="1"/>
        <end position="27"/>
    </location>
</feature>
<evidence type="ECO:0000313" key="5">
    <source>
        <dbReference type="Proteomes" id="UP001519460"/>
    </source>
</evidence>
<evidence type="ECO:0000256" key="3">
    <source>
        <dbReference type="SAM" id="SignalP"/>
    </source>
</evidence>
<keyword evidence="2" id="KW-0472">Membrane</keyword>
<keyword evidence="2" id="KW-1133">Transmembrane helix</keyword>
<dbReference type="EMBL" id="JACVVK020000364">
    <property type="protein sequence ID" value="KAK7476822.1"/>
    <property type="molecule type" value="Genomic_DNA"/>
</dbReference>
<protein>
    <submittedName>
        <fullName evidence="4">Uncharacterized protein</fullName>
    </submittedName>
</protein>
<reference evidence="4 5" key="1">
    <citation type="journal article" date="2023" name="Sci. Data">
        <title>Genome assembly of the Korean intertidal mud-creeper Batillaria attramentaria.</title>
        <authorList>
            <person name="Patra A.K."/>
            <person name="Ho P.T."/>
            <person name="Jun S."/>
            <person name="Lee S.J."/>
            <person name="Kim Y."/>
            <person name="Won Y.J."/>
        </authorList>
    </citation>
    <scope>NUCLEOTIDE SEQUENCE [LARGE SCALE GENOMIC DNA]</scope>
    <source>
        <strain evidence="4">Wonlab-2016</strain>
    </source>
</reference>
<accession>A0ABD0JQP0</accession>
<keyword evidence="5" id="KW-1185">Reference proteome</keyword>
<gene>
    <name evidence="4" type="ORF">BaRGS_00031904</name>
</gene>
<proteinExistence type="predicted"/>
<feature type="region of interest" description="Disordered" evidence="1">
    <location>
        <begin position="152"/>
        <end position="228"/>
    </location>
</feature>
<dbReference type="Proteomes" id="UP001519460">
    <property type="component" value="Unassembled WGS sequence"/>
</dbReference>
<organism evidence="4 5">
    <name type="scientific">Batillaria attramentaria</name>
    <dbReference type="NCBI Taxonomy" id="370345"/>
    <lineage>
        <taxon>Eukaryota</taxon>
        <taxon>Metazoa</taxon>
        <taxon>Spiralia</taxon>
        <taxon>Lophotrochozoa</taxon>
        <taxon>Mollusca</taxon>
        <taxon>Gastropoda</taxon>
        <taxon>Caenogastropoda</taxon>
        <taxon>Sorbeoconcha</taxon>
        <taxon>Cerithioidea</taxon>
        <taxon>Batillariidae</taxon>
        <taxon>Batillaria</taxon>
    </lineage>
</organism>